<evidence type="ECO:0000313" key="3">
    <source>
        <dbReference type="Proteomes" id="UP000035682"/>
    </source>
</evidence>
<dbReference type="Proteomes" id="UP000035682">
    <property type="component" value="Unplaced"/>
</dbReference>
<dbReference type="GeneID" id="36382811"/>
<gene>
    <name evidence="2 4 5" type="ORF">SRAE_2000506600</name>
</gene>
<evidence type="ECO:0000313" key="2">
    <source>
        <dbReference type="EMBL" id="CEF70434.1"/>
    </source>
</evidence>
<reference evidence="4" key="2">
    <citation type="submission" date="2020-12" db="UniProtKB">
        <authorList>
            <consortium name="WormBaseParasite"/>
        </authorList>
    </citation>
    <scope>IDENTIFICATION</scope>
</reference>
<dbReference type="InterPro" id="IPR007669">
    <property type="entry name" value="Chst-1-like"/>
</dbReference>
<accession>A0A090LKS5</accession>
<dbReference type="RefSeq" id="XP_024509631.1">
    <property type="nucleotide sequence ID" value="XM_024644028.1"/>
</dbReference>
<keyword evidence="3" id="KW-1185">Reference proteome</keyword>
<dbReference type="GO" id="GO:0016020">
    <property type="term" value="C:membrane"/>
    <property type="evidence" value="ECO:0007669"/>
    <property type="project" value="InterPro"/>
</dbReference>
<dbReference type="PANTHER" id="PTHR22900">
    <property type="entry name" value="PROTEIN CBG14245-RELATED"/>
    <property type="match status" value="1"/>
</dbReference>
<dbReference type="InterPro" id="IPR005331">
    <property type="entry name" value="Sulfotransferase"/>
</dbReference>
<organism evidence="2">
    <name type="scientific">Strongyloides ratti</name>
    <name type="common">Parasitic roundworm</name>
    <dbReference type="NCBI Taxonomy" id="34506"/>
    <lineage>
        <taxon>Eukaryota</taxon>
        <taxon>Metazoa</taxon>
        <taxon>Ecdysozoa</taxon>
        <taxon>Nematoda</taxon>
        <taxon>Chromadorea</taxon>
        <taxon>Rhabditida</taxon>
        <taxon>Tylenchina</taxon>
        <taxon>Panagrolaimomorpha</taxon>
        <taxon>Strongyloidoidea</taxon>
        <taxon>Strongyloididae</taxon>
        <taxon>Strongyloides</taxon>
    </lineage>
</organism>
<dbReference type="GO" id="GO:0047756">
    <property type="term" value="F:chondroitin 4-sulfotransferase activity"/>
    <property type="evidence" value="ECO:0007669"/>
    <property type="project" value="InterPro"/>
</dbReference>
<dbReference type="CTD" id="36382811"/>
<protein>
    <submittedName>
        <fullName evidence="2 4">Sulfotransferase family-containing protein</fullName>
    </submittedName>
</protein>
<reference evidence="2 3" key="1">
    <citation type="submission" date="2014-09" db="EMBL/GenBank/DDBJ databases">
        <authorList>
            <person name="Martin A.A."/>
        </authorList>
    </citation>
    <scope>NUCLEOTIDE SEQUENCE</scope>
    <source>
        <strain evidence="3">ED321</strain>
        <strain evidence="2">ED321 Heterogonic</strain>
    </source>
</reference>
<dbReference type="WormBase" id="SRAE_2000506600">
    <property type="protein sequence ID" value="SRP02896"/>
    <property type="gene ID" value="WBGene00265318"/>
</dbReference>
<dbReference type="AlphaFoldDB" id="A0A090LKS5"/>
<evidence type="ECO:0000313" key="4">
    <source>
        <dbReference type="WBParaSite" id="SRAE_2000506600.1"/>
    </source>
</evidence>
<dbReference type="GO" id="GO:1902884">
    <property type="term" value="P:positive regulation of response to oxidative stress"/>
    <property type="evidence" value="ECO:0007669"/>
    <property type="project" value="InterPro"/>
</dbReference>
<name>A0A090LKS5_STRRB</name>
<dbReference type="OrthoDB" id="408912at2759"/>
<evidence type="ECO:0000256" key="1">
    <source>
        <dbReference type="SAM" id="SignalP"/>
    </source>
</evidence>
<feature type="chain" id="PRO_5015030932" evidence="1">
    <location>
        <begin position="22"/>
        <end position="314"/>
    </location>
</feature>
<dbReference type="WBParaSite" id="SRAE_2000506600.1">
    <property type="protein sequence ID" value="SRAE_2000506600.1"/>
    <property type="gene ID" value="WBGene00265318"/>
</dbReference>
<dbReference type="EMBL" id="LN609529">
    <property type="protein sequence ID" value="CEF70434.1"/>
    <property type="molecule type" value="Genomic_DNA"/>
</dbReference>
<feature type="signal peptide" evidence="1">
    <location>
        <begin position="1"/>
        <end position="21"/>
    </location>
</feature>
<evidence type="ECO:0000313" key="5">
    <source>
        <dbReference type="WormBase" id="SRAE_2000506600"/>
    </source>
</evidence>
<keyword evidence="1" id="KW-0732">Signal</keyword>
<proteinExistence type="predicted"/>
<dbReference type="Pfam" id="PF03567">
    <property type="entry name" value="Sulfotransfer_2"/>
    <property type="match status" value="1"/>
</dbReference>
<dbReference type="GO" id="GO:0050650">
    <property type="term" value="P:chondroitin sulfate proteoglycan biosynthetic process"/>
    <property type="evidence" value="ECO:0007669"/>
    <property type="project" value="InterPro"/>
</dbReference>
<dbReference type="OMA" id="NINMTHD"/>
<sequence length="314" mass="37623">MKNFKLTLIFLLLFNICSINSIEKSLEKDWITCQVASKKKTCIEGYQNVTTYYRVTSRYKLNFCTVQKNLSTVLKAISCYLEHPKLQKEKHQLISNYWIKDVCKNHNKYNSLKKEAKKFSDDNIKNFLSEYKSIVIVRNPIQRFISAFTDKCVIRYTESGGRCYGCFDDLKCFINTLYNRLLKQVNHPNKVYEATYIDRHFYPQSWYCQLNDYHQQYEIFKINPERKKSVTKFYNKLGEYLTSLGVSSKEVLFIKNEGIKKYTGHATFHTKSRKIVKNELIQNNKLMEKLIRIYYYDFKIFNFEFPKKGLRYHI</sequence>
<keyword evidence="2" id="KW-0808">Transferase</keyword>
<dbReference type="PANTHER" id="PTHR22900:SF5">
    <property type="entry name" value="PROTEIN CBG14245"/>
    <property type="match status" value="1"/>
</dbReference>